<name>A0AAV4XGI3_CAEEX</name>
<gene>
    <name evidence="2" type="ORF">CEXT_765761</name>
</gene>
<reference evidence="2 3" key="1">
    <citation type="submission" date="2021-06" db="EMBL/GenBank/DDBJ databases">
        <title>Caerostris extrusa draft genome.</title>
        <authorList>
            <person name="Kono N."/>
            <person name="Arakawa K."/>
        </authorList>
    </citation>
    <scope>NUCLEOTIDE SEQUENCE [LARGE SCALE GENOMIC DNA]</scope>
</reference>
<dbReference type="AlphaFoldDB" id="A0AAV4XGI3"/>
<sequence>MGGKWCGIKGIVQAENIRRIVKFRIWSAEGVAKLLIERIMNTKVHVDPKLVSNGRVLKFAMSFERLMAEFREERLMAEFRENGRKASHGRGEERLGRKASHGRVS</sequence>
<protein>
    <submittedName>
        <fullName evidence="2">Uncharacterized protein</fullName>
    </submittedName>
</protein>
<feature type="compositionally biased region" description="Basic and acidic residues" evidence="1">
    <location>
        <begin position="81"/>
        <end position="96"/>
    </location>
</feature>
<comment type="caution">
    <text evidence="2">The sequence shown here is derived from an EMBL/GenBank/DDBJ whole genome shotgun (WGS) entry which is preliminary data.</text>
</comment>
<feature type="region of interest" description="Disordered" evidence="1">
    <location>
        <begin position="81"/>
        <end position="105"/>
    </location>
</feature>
<accession>A0AAV4XGI3</accession>
<proteinExistence type="predicted"/>
<keyword evidence="3" id="KW-1185">Reference proteome</keyword>
<evidence type="ECO:0000313" key="3">
    <source>
        <dbReference type="Proteomes" id="UP001054945"/>
    </source>
</evidence>
<evidence type="ECO:0000313" key="2">
    <source>
        <dbReference type="EMBL" id="GIY93179.1"/>
    </source>
</evidence>
<organism evidence="2 3">
    <name type="scientific">Caerostris extrusa</name>
    <name type="common">Bark spider</name>
    <name type="synonym">Caerostris bankana</name>
    <dbReference type="NCBI Taxonomy" id="172846"/>
    <lineage>
        <taxon>Eukaryota</taxon>
        <taxon>Metazoa</taxon>
        <taxon>Ecdysozoa</taxon>
        <taxon>Arthropoda</taxon>
        <taxon>Chelicerata</taxon>
        <taxon>Arachnida</taxon>
        <taxon>Araneae</taxon>
        <taxon>Araneomorphae</taxon>
        <taxon>Entelegynae</taxon>
        <taxon>Araneoidea</taxon>
        <taxon>Araneidae</taxon>
        <taxon>Caerostris</taxon>
    </lineage>
</organism>
<evidence type="ECO:0000256" key="1">
    <source>
        <dbReference type="SAM" id="MobiDB-lite"/>
    </source>
</evidence>
<dbReference type="Proteomes" id="UP001054945">
    <property type="component" value="Unassembled WGS sequence"/>
</dbReference>
<dbReference type="EMBL" id="BPLR01017635">
    <property type="protein sequence ID" value="GIY93179.1"/>
    <property type="molecule type" value="Genomic_DNA"/>
</dbReference>